<keyword evidence="2" id="KW-1185">Reference proteome</keyword>
<reference evidence="1 2" key="1">
    <citation type="submission" date="2019-04" db="EMBL/GenBank/DDBJ databases">
        <authorList>
            <person name="Li M."/>
        </authorList>
    </citation>
    <scope>NUCLEOTIDE SEQUENCE [LARGE SCALE GENOMIC DNA]</scope>
    <source>
        <strain evidence="1 2">LAM1902</strain>
    </source>
</reference>
<proteinExistence type="predicted"/>
<dbReference type="EMBL" id="SWDV01000013">
    <property type="protein sequence ID" value="TLX77285.1"/>
    <property type="molecule type" value="Genomic_DNA"/>
</dbReference>
<organism evidence="1 2">
    <name type="scientific">Pseudomonas nicosulfuronedens</name>
    <dbReference type="NCBI Taxonomy" id="2571105"/>
    <lineage>
        <taxon>Bacteria</taxon>
        <taxon>Pseudomonadati</taxon>
        <taxon>Pseudomonadota</taxon>
        <taxon>Gammaproteobacteria</taxon>
        <taxon>Pseudomonadales</taxon>
        <taxon>Pseudomonadaceae</taxon>
        <taxon>Pseudomonas</taxon>
    </lineage>
</organism>
<dbReference type="OrthoDB" id="7020398at2"/>
<evidence type="ECO:0000313" key="2">
    <source>
        <dbReference type="Proteomes" id="UP000306635"/>
    </source>
</evidence>
<dbReference type="RefSeq" id="WP_138522916.1">
    <property type="nucleotide sequence ID" value="NZ_JAOCBK010000007.1"/>
</dbReference>
<comment type="caution">
    <text evidence="1">The sequence shown here is derived from an EMBL/GenBank/DDBJ whole genome shotgun (WGS) entry which is preliminary data.</text>
</comment>
<evidence type="ECO:0000313" key="1">
    <source>
        <dbReference type="EMBL" id="TLX77285.1"/>
    </source>
</evidence>
<name>A0A5R9R6N5_9PSED</name>
<dbReference type="Proteomes" id="UP000306635">
    <property type="component" value="Unassembled WGS sequence"/>
</dbReference>
<dbReference type="AlphaFoldDB" id="A0A5R9R6N5"/>
<accession>A0A5R9R6N5</accession>
<gene>
    <name evidence="1" type="ORF">FAS41_13285</name>
</gene>
<protein>
    <submittedName>
        <fullName evidence="1">Uncharacterized protein</fullName>
    </submittedName>
</protein>
<sequence length="106" mass="11754">MVTHYKVKGHLACGHAGKHLESTSELNRVKCRSCRNTEVYKEARRLARNAARRAQRKARAEAVHNDWRSFWEKRLAAMPGTQRLPRGFQDQAFVGAAAGAPAAAAA</sequence>